<proteinExistence type="predicted"/>
<dbReference type="KEGG" id="shx:MS3_00010470"/>
<dbReference type="EMBL" id="AMPZ03000002">
    <property type="protein sequence ID" value="KAH9592200.1"/>
    <property type="molecule type" value="Genomic_DNA"/>
</dbReference>
<comment type="caution">
    <text evidence="2">The sequence shown here is derived from an EMBL/GenBank/DDBJ whole genome shotgun (WGS) entry which is preliminary data.</text>
</comment>
<feature type="transmembrane region" description="Helical" evidence="1">
    <location>
        <begin position="1381"/>
        <end position="1404"/>
    </location>
</feature>
<feature type="transmembrane region" description="Helical" evidence="1">
    <location>
        <begin position="1006"/>
        <end position="1023"/>
    </location>
</feature>
<dbReference type="CTD" id="75578153"/>
<keyword evidence="1" id="KW-0812">Transmembrane</keyword>
<keyword evidence="1" id="KW-0472">Membrane</keyword>
<reference evidence="2" key="3">
    <citation type="submission" date="2021-06" db="EMBL/GenBank/DDBJ databases">
        <title>Chromosome-level genome assembly for S. haematobium.</title>
        <authorList>
            <person name="Stroehlein A.J."/>
        </authorList>
    </citation>
    <scope>NUCLEOTIDE SEQUENCE</scope>
</reference>
<feature type="transmembrane region" description="Helical" evidence="1">
    <location>
        <begin position="850"/>
        <end position="868"/>
    </location>
</feature>
<organism evidence="2 3">
    <name type="scientific">Schistosoma haematobium</name>
    <name type="common">Blood fluke</name>
    <dbReference type="NCBI Taxonomy" id="6185"/>
    <lineage>
        <taxon>Eukaryota</taxon>
        <taxon>Metazoa</taxon>
        <taxon>Spiralia</taxon>
        <taxon>Lophotrochozoa</taxon>
        <taxon>Platyhelminthes</taxon>
        <taxon>Trematoda</taxon>
        <taxon>Digenea</taxon>
        <taxon>Strigeidida</taxon>
        <taxon>Schistosomatoidea</taxon>
        <taxon>Schistosomatidae</taxon>
        <taxon>Schistosoma</taxon>
    </lineage>
</organism>
<feature type="transmembrane region" description="Helical" evidence="1">
    <location>
        <begin position="1264"/>
        <end position="1285"/>
    </location>
</feature>
<name>A0A922LS11_SCHHA</name>
<dbReference type="SUPFAM" id="SSF81665">
    <property type="entry name" value="Calcium ATPase, transmembrane domain M"/>
    <property type="match status" value="1"/>
</dbReference>
<feature type="transmembrane region" description="Helical" evidence="1">
    <location>
        <begin position="1514"/>
        <end position="1537"/>
    </location>
</feature>
<feature type="transmembrane region" description="Helical" evidence="1">
    <location>
        <begin position="640"/>
        <end position="656"/>
    </location>
</feature>
<reference evidence="2" key="4">
    <citation type="journal article" date="2022" name="PLoS Pathog.">
        <title>Chromosome-level genome of Schistosoma haematobium underpins genome-wide explorations of molecular variation.</title>
        <authorList>
            <person name="Stroehlein A.J."/>
            <person name="Korhonen P.K."/>
            <person name="Lee V.V."/>
            <person name="Ralph S.A."/>
            <person name="Mentink-Kane M."/>
            <person name="You H."/>
            <person name="McManus D.P."/>
            <person name="Tchuente L.T."/>
            <person name="Stothard J.R."/>
            <person name="Kaur P."/>
            <person name="Dudchenko O."/>
            <person name="Aiden E.L."/>
            <person name="Yang B."/>
            <person name="Yang H."/>
            <person name="Emery A.M."/>
            <person name="Webster B.L."/>
            <person name="Brindley P.J."/>
            <person name="Rollinson D."/>
            <person name="Chang B.C.H."/>
            <person name="Gasser R.B."/>
            <person name="Young N.D."/>
        </authorList>
    </citation>
    <scope>NUCLEOTIDE SEQUENCE</scope>
</reference>
<evidence type="ECO:0000313" key="2">
    <source>
        <dbReference type="EMBL" id="KAH9592200.1"/>
    </source>
</evidence>
<keyword evidence="3" id="KW-1185">Reference proteome</keyword>
<dbReference type="RefSeq" id="XP_051072247.1">
    <property type="nucleotide sequence ID" value="XM_051218831.1"/>
</dbReference>
<accession>A0A922LS11</accession>
<protein>
    <submittedName>
        <fullName evidence="2">Uncharacterized protein</fullName>
    </submittedName>
</protein>
<feature type="transmembrane region" description="Helical" evidence="1">
    <location>
        <begin position="694"/>
        <end position="718"/>
    </location>
</feature>
<feature type="transmembrane region" description="Helical" evidence="1">
    <location>
        <begin position="1458"/>
        <end position="1478"/>
    </location>
</feature>
<dbReference type="GeneID" id="75578153"/>
<reference evidence="2" key="1">
    <citation type="journal article" date="2012" name="Nat. Genet.">
        <title>Whole-genome sequence of Schistosoma haematobium.</title>
        <authorList>
            <person name="Young N.D."/>
            <person name="Jex A.R."/>
            <person name="Li B."/>
            <person name="Liu S."/>
            <person name="Yang L."/>
            <person name="Xiong Z."/>
            <person name="Li Y."/>
            <person name="Cantacessi C."/>
            <person name="Hall R.S."/>
            <person name="Xu X."/>
            <person name="Chen F."/>
            <person name="Wu X."/>
            <person name="Zerlotini A."/>
            <person name="Oliveira G."/>
            <person name="Hofmann A."/>
            <person name="Zhang G."/>
            <person name="Fang X."/>
            <person name="Kang Y."/>
            <person name="Campbell B.E."/>
            <person name="Loukas A."/>
            <person name="Ranganathan S."/>
            <person name="Rollinson D."/>
            <person name="Rinaldi G."/>
            <person name="Brindley P.J."/>
            <person name="Yang H."/>
            <person name="Wang J."/>
            <person name="Wang J."/>
            <person name="Gasser R.B."/>
        </authorList>
    </citation>
    <scope>NUCLEOTIDE SEQUENCE</scope>
</reference>
<feature type="transmembrane region" description="Helical" evidence="1">
    <location>
        <begin position="738"/>
        <end position="757"/>
    </location>
</feature>
<feature type="transmembrane region" description="Helical" evidence="1">
    <location>
        <begin position="911"/>
        <end position="929"/>
    </location>
</feature>
<feature type="transmembrane region" description="Helical" evidence="1">
    <location>
        <begin position="1648"/>
        <end position="1673"/>
    </location>
</feature>
<feature type="transmembrane region" description="Helical" evidence="1">
    <location>
        <begin position="1130"/>
        <end position="1150"/>
    </location>
</feature>
<dbReference type="Proteomes" id="UP000471633">
    <property type="component" value="Unassembled WGS sequence"/>
</dbReference>
<feature type="transmembrane region" description="Helical" evidence="1">
    <location>
        <begin position="977"/>
        <end position="994"/>
    </location>
</feature>
<sequence>MPLTQNSFNEAIDTVQINDDQVTEMVWFKSSVVKIVLFVLGAILLCSIVLILLATALTHTAWFLRRRRSIHKRLDSSNRSKLEMKDYMLHYFCFAVEALAINSVNDSETSLKHTKIFAYKKSENSFEQPSLPLRFQPEKLYGTTTVLHKDRSRKGSCINLPFHPQENQFRKKSMFDSFVFSDQRRYSKPLDSNSLLRSNLSIHHSHLAGSEKNSSELIKSVIASKLEPQDIPQHFSILSNQSSFDRNSSRKTSVSTDDTKCCAPNEGDICLAVPIVTRRASATDYELLDSRLGKSKRLLDTPISITVTDTQAELDGKLTLKNDDIHALGTPGLFLEDQKFTRRNSFLSYSTAVEVNGKEDQEPTDDDKYFHPSAEIQNKIVSSSSFFSGLQTNESILLDTDTDKQKIMYKRLPPVITYDWIKFPAGIMAIGVKYSSHVSSNQDHILVTLHTGKNLLSPRLWHKTIFCVYCTISNKEITQTFTVHSKETEFGCPQFLNHNEISMNIPVRRCSILSGAHNIEAPKIHIKLKIFESIPKWSGDKEYYHGSCSMSTEELSNGQKEFEHIGWCLVEEAYPAIRLSGDMLISICRNQSKGFVNIRIHEIRNLQFLSYGRWRIENLNDALNSRAYEMTAQKMLPNEFLVLLYIFCAASFISFYVGDQFLILLCFHYSLLLVITLGTILMAEIMALRTLLPLIWSAPVNLLYILLINCFLCHYLVWSVLKFSLANIECEVLEIPTFSSLPTICCLLITMLGFGHWKKHLTSLTCFLGYKPKKHLEVLWNSFMEACIAILLNIFSVLNYAVYYYFDESDGSFLKFMIEILFLITTTNLISSQLRVQSLLTPKDTLNKQISRMVIPLFTGIILLNMHTEFFNTLSNTLSYLPIFTVHFLVFLIIVSVTLLRYYHQTMKTELFLKIMSTILCVMIIGLYWNNLSNVFRISRQPFWKKRSINHLFWSGIVCLIFSVLTMFAYEFGNQEIFDIIFGVSLCILHYSEWCLYMTTYISESWLYNSCIITVVSVLLAAASTNRRRFMNNSVLNRSFPVKIFSWNVFAPCCLVPAILKLLLLWINEYVNNPTHHNTLNHRVHYNKDFVLGLYLLLLGLFCSERIYQLVKRVVRRLLDFYPFFSPSRIVIEPLMMVGYFCTAITLVWSQVMLLSNVDTDLFLTSNIYILIQISISCLVTSLALILPSALNLNLISCETSGYSRNFAKIGLLLLALTFNSIQLDLNLSEAGVYVVTIPTCILCIIWMICLFSYATLELYSISVFMYALQNVIYPGLFILSVSFTSMISVDLFTPNLTVFLLFSVFVSCVICFVIWDINDSLITDQIQCTFTNCESDMIMTMFEKDDNSGSLKKSSKKFSSVSLNNPRHSHVAVCNSFRELLIRLILLICSLVSLLILLVYLVHHLEVSVTDTICQLYTIFALKIFCIAQISVGYPQRWLCDKVRCRSARLIDNDSNYVLRFILISMVNVCIILSVILRYHFCTIFSTEIEIFFLPWIIFTFHGKQLHRYRHVLALTCFTILLLYMVFIHSPIVKGYAPSLPTFDRQFFGRTNSPLYYWSEFLLTIALCPLHLLFLADQSNITTQAIADILFLNQFSQSHTHKQHSTTLLSSILCFKCLKFQIAYTLSYIFSCILYTAYGLLPFCISYWFVASSLASAIFGLYSFIICSYLLLRVDIVTDHYSYYSYT</sequence>
<feature type="transmembrane region" description="Helical" evidence="1">
    <location>
        <begin position="662"/>
        <end position="682"/>
    </location>
</feature>
<gene>
    <name evidence="2" type="ORF">MS3_00010470</name>
</gene>
<evidence type="ECO:0000256" key="1">
    <source>
        <dbReference type="SAM" id="Phobius"/>
    </source>
</evidence>
<feature type="transmembrane region" description="Helical" evidence="1">
    <location>
        <begin position="1484"/>
        <end position="1502"/>
    </location>
</feature>
<feature type="transmembrane region" description="Helical" evidence="1">
    <location>
        <begin position="1623"/>
        <end position="1642"/>
    </location>
</feature>
<keyword evidence="1" id="KW-1133">Transmembrane helix</keyword>
<feature type="transmembrane region" description="Helical" evidence="1">
    <location>
        <begin position="35"/>
        <end position="64"/>
    </location>
</feature>
<feature type="transmembrane region" description="Helical" evidence="1">
    <location>
        <begin position="1557"/>
        <end position="1577"/>
    </location>
</feature>
<evidence type="ECO:0000313" key="3">
    <source>
        <dbReference type="Proteomes" id="UP000471633"/>
    </source>
</evidence>
<feature type="transmembrane region" description="Helical" evidence="1">
    <location>
        <begin position="949"/>
        <end position="970"/>
    </location>
</feature>
<feature type="transmembrane region" description="Helical" evidence="1">
    <location>
        <begin position="1297"/>
        <end position="1316"/>
    </location>
</feature>
<feature type="transmembrane region" description="Helical" evidence="1">
    <location>
        <begin position="1170"/>
        <end position="1195"/>
    </location>
</feature>
<feature type="transmembrane region" description="Helical" evidence="1">
    <location>
        <begin position="778"/>
        <end position="806"/>
    </location>
</feature>
<feature type="transmembrane region" description="Helical" evidence="1">
    <location>
        <begin position="1232"/>
        <end position="1257"/>
    </location>
</feature>
<feature type="transmembrane region" description="Helical" evidence="1">
    <location>
        <begin position="812"/>
        <end position="830"/>
    </location>
</feature>
<feature type="transmembrane region" description="Helical" evidence="1">
    <location>
        <begin position="1090"/>
        <end position="1109"/>
    </location>
</feature>
<feature type="transmembrane region" description="Helical" evidence="1">
    <location>
        <begin position="880"/>
        <end position="899"/>
    </location>
</feature>
<dbReference type="InterPro" id="IPR023298">
    <property type="entry name" value="ATPase_P-typ_TM_dom_sf"/>
</dbReference>
<feature type="transmembrane region" description="Helical" evidence="1">
    <location>
        <begin position="1416"/>
        <end position="1437"/>
    </location>
</feature>
<reference evidence="2" key="2">
    <citation type="journal article" date="2019" name="Gigascience">
        <title>High-quality Schistosoma haematobium genome achieved by single-molecule and long-range sequencing.</title>
        <authorList>
            <person name="Stroehlein A.J."/>
            <person name="Korhonen P.K."/>
            <person name="Chong T.M."/>
            <person name="Lim Y.L."/>
            <person name="Chan K.G."/>
            <person name="Webster B."/>
            <person name="Rollinson D."/>
            <person name="Brindley P.J."/>
            <person name="Gasser R.B."/>
            <person name="Young N.D."/>
        </authorList>
    </citation>
    <scope>NUCLEOTIDE SEQUENCE</scope>
</reference>
<feature type="transmembrane region" description="Helical" evidence="1">
    <location>
        <begin position="1044"/>
        <end position="1067"/>
    </location>
</feature>
<feature type="transmembrane region" description="Helical" evidence="1">
    <location>
        <begin position="1207"/>
        <end position="1226"/>
    </location>
</feature>